<dbReference type="SUPFAM" id="SSF53244">
    <property type="entry name" value="MurD-like peptide ligases, peptide-binding domain"/>
    <property type="match status" value="1"/>
</dbReference>
<gene>
    <name evidence="6" type="ORF">GAO09_13890</name>
</gene>
<dbReference type="SUPFAM" id="SSF48208">
    <property type="entry name" value="Six-hairpin glycosidases"/>
    <property type="match status" value="1"/>
</dbReference>
<keyword evidence="7" id="KW-1185">Reference proteome</keyword>
<dbReference type="PANTHER" id="PTHR43024:SF1">
    <property type="entry name" value="UDP-N-ACETYLMURAMOYL-TRIPEPTIDE--D-ALANYL-D-ALANINE LIGASE"/>
    <property type="match status" value="1"/>
</dbReference>
<keyword evidence="2" id="KW-0547">Nucleotide-binding</keyword>
<accession>A0A6A8AD27</accession>
<dbReference type="GO" id="GO:0005975">
    <property type="term" value="P:carbohydrate metabolic process"/>
    <property type="evidence" value="ECO:0007669"/>
    <property type="project" value="InterPro"/>
</dbReference>
<evidence type="ECO:0000256" key="3">
    <source>
        <dbReference type="ARBA" id="ARBA00022840"/>
    </source>
</evidence>
<dbReference type="InterPro" id="IPR036565">
    <property type="entry name" value="Mur-like_cat_sf"/>
</dbReference>
<dbReference type="Gene3D" id="3.40.1190.10">
    <property type="entry name" value="Mur-like, catalytic domain"/>
    <property type="match status" value="1"/>
</dbReference>
<reference evidence="6 7" key="1">
    <citation type="submission" date="2019-11" db="EMBL/GenBank/DDBJ databases">
        <title>Genome analysis of Rhizobacterium cereale a novel genus and species isolated from maize roots in North Spain.</title>
        <authorList>
            <person name="Menendez E."/>
            <person name="Flores-Felix J.D."/>
            <person name="Ramirez-Bahena M.-H."/>
            <person name="Igual J.M."/>
            <person name="Garcia-Fraile P."/>
            <person name="Peix A."/>
            <person name="Velazquez E."/>
        </authorList>
    </citation>
    <scope>NUCLEOTIDE SEQUENCE [LARGE SCALE GENOMIC DNA]</scope>
    <source>
        <strain evidence="6 7">RZME27</strain>
    </source>
</reference>
<dbReference type="Pfam" id="PF02875">
    <property type="entry name" value="Mur_ligase_C"/>
    <property type="match status" value="1"/>
</dbReference>
<feature type="domain" description="Mur ligase central" evidence="5">
    <location>
        <begin position="679"/>
        <end position="863"/>
    </location>
</feature>
<dbReference type="GO" id="GO:0016881">
    <property type="term" value="F:acid-amino acid ligase activity"/>
    <property type="evidence" value="ECO:0007669"/>
    <property type="project" value="InterPro"/>
</dbReference>
<dbReference type="Pfam" id="PF08245">
    <property type="entry name" value="Mur_ligase_M"/>
    <property type="match status" value="1"/>
</dbReference>
<protein>
    <submittedName>
        <fullName evidence="6">Glutamate ligase</fullName>
    </submittedName>
</protein>
<dbReference type="PANTHER" id="PTHR43024">
    <property type="entry name" value="UDP-N-ACETYLMURAMOYL-TRIPEPTIDE--D-ALANYL-D-ALANINE LIGASE"/>
    <property type="match status" value="1"/>
</dbReference>
<evidence type="ECO:0000259" key="5">
    <source>
        <dbReference type="Pfam" id="PF08245"/>
    </source>
</evidence>
<keyword evidence="1 6" id="KW-0436">Ligase</keyword>
<evidence type="ECO:0000313" key="7">
    <source>
        <dbReference type="Proteomes" id="UP000435138"/>
    </source>
</evidence>
<organism evidence="6 7">
    <name type="scientific">Endobacterium cereale</name>
    <dbReference type="NCBI Taxonomy" id="2663029"/>
    <lineage>
        <taxon>Bacteria</taxon>
        <taxon>Pseudomonadati</taxon>
        <taxon>Pseudomonadota</taxon>
        <taxon>Alphaproteobacteria</taxon>
        <taxon>Hyphomicrobiales</taxon>
        <taxon>Rhizobiaceae</taxon>
        <taxon>Endobacterium</taxon>
    </lineage>
</organism>
<dbReference type="InterPro" id="IPR008928">
    <property type="entry name" value="6-hairpin_glycosidase_sf"/>
</dbReference>
<dbReference type="InterPro" id="IPR051046">
    <property type="entry name" value="MurCDEF_CellWall_CoF430Synth"/>
</dbReference>
<feature type="domain" description="Mur ligase C-terminal" evidence="4">
    <location>
        <begin position="897"/>
        <end position="1008"/>
    </location>
</feature>
<name>A0A6A8AD27_9HYPH</name>
<proteinExistence type="predicted"/>
<evidence type="ECO:0000256" key="1">
    <source>
        <dbReference type="ARBA" id="ARBA00022598"/>
    </source>
</evidence>
<dbReference type="InterPro" id="IPR013221">
    <property type="entry name" value="Mur_ligase_cen"/>
</dbReference>
<dbReference type="InterPro" id="IPR004101">
    <property type="entry name" value="Mur_ligase_C"/>
</dbReference>
<sequence>MLALCHPVVQDRCRGVAEPFAPFCVFFSFTDGQHRAHVTHAVGDDFDTVWQRGAAQIRDLAGGSEIEPGGWLRIDWIDTAEEIDWLKLRTALADTKRNYFRFGIAFDRDFRHALLEQELNANAILYAGNTVANAQFNAGNLAIYAQRRFGHVLPPFADDAAVLVFSTSAVFCEGQEVVALHGRGLEAGRRLIRTLDTQTVMTMVRSGSDYLARQVGGDGRFVYGYHPCFDRQISAYNTLRHASTTYAMIEAFEVTRDAALKVAIERSLVHLTGQLIRSVTLADGRDAAFLVDAGGEIKLGGNAVAILALVKHNEVTGDSRYLGLMEKLAVGISSMQDEASGGFVHVLDFPDLRMKQAFRTIYYDGEAAFGLMRLYGLTRDPRWLAIVERAFQYFIREEHWRHHDHWLGYCVNELTRYRPEERYFRFGLQNVAGYLDFVTDRITTFPTLLEMMMAARDMLMRLQAMPDLHHLFGSIDLGKFERALEARARHLLNGFFWPEMAMFFRNPARIAGSFFIRHQAFRVRIDDVEHYLSGYVAYLRHLAGGEAFHDLVVRYGRRASATGTRVWTAATVAEATGGRWRAPPADDWMAKGLCTHAPAMREDYMAVVRFEGDVKGMTPVALTRMPIRPAAIITSRRAQQFDMETARGVPVLDVADTGSAVFALGAYARKRMRAKILAVTGSVGKTTTVAMLAHALGAYGETGVTDHNANLPHGVAWNLASMPFNAEHVVLELAIGKMGTSSRLARPHLAMVANIQPAHLAEGKTITDIARTKAAIFAGMEAGGIAVINRDMLEWQTVYDEAVRRRLTVVHYGTSEDCDVQMVHYLAAENRVTARVGERRLSFRLAAAGRHMGENALGVLAAVTALGYAPDPAINRLAGFQPLPGRGQEFSLLLDGRRIDVIDDAYNANPGSMRAGLERLSGSAAGGRRVAVLSEMAELGPDTETYHTELASLLAPIDRVYLAGTLYRPLWASLPPEKQGGLTSSVEEMKTALLRDLQESDLVLFKGSHSTGMHELVNWLRAAGSPLA</sequence>
<evidence type="ECO:0000259" key="4">
    <source>
        <dbReference type="Pfam" id="PF02875"/>
    </source>
</evidence>
<comment type="caution">
    <text evidence="6">The sequence shown here is derived from an EMBL/GenBank/DDBJ whole genome shotgun (WGS) entry which is preliminary data.</text>
</comment>
<evidence type="ECO:0000313" key="6">
    <source>
        <dbReference type="EMBL" id="MQY47126.1"/>
    </source>
</evidence>
<dbReference type="AlphaFoldDB" id="A0A6A8AD27"/>
<evidence type="ECO:0000256" key="2">
    <source>
        <dbReference type="ARBA" id="ARBA00022741"/>
    </source>
</evidence>
<dbReference type="GO" id="GO:0005524">
    <property type="term" value="F:ATP binding"/>
    <property type="evidence" value="ECO:0007669"/>
    <property type="project" value="UniProtKB-KW"/>
</dbReference>
<keyword evidence="3" id="KW-0067">ATP-binding</keyword>
<dbReference type="SUPFAM" id="SSF53623">
    <property type="entry name" value="MurD-like peptide ligases, catalytic domain"/>
    <property type="match status" value="1"/>
</dbReference>
<dbReference type="InterPro" id="IPR036615">
    <property type="entry name" value="Mur_ligase_C_dom_sf"/>
</dbReference>
<dbReference type="Proteomes" id="UP000435138">
    <property type="component" value="Unassembled WGS sequence"/>
</dbReference>
<dbReference type="EMBL" id="WIXI01000044">
    <property type="protein sequence ID" value="MQY47126.1"/>
    <property type="molecule type" value="Genomic_DNA"/>
</dbReference>
<dbReference type="Gene3D" id="3.90.190.20">
    <property type="entry name" value="Mur ligase, C-terminal domain"/>
    <property type="match status" value="1"/>
</dbReference>